<evidence type="ECO:0000313" key="1">
    <source>
        <dbReference type="EMBL" id="SFK97465.1"/>
    </source>
</evidence>
<dbReference type="STRING" id="1280847.SAMN04488036_103469"/>
<organism evidence="1 2">
    <name type="scientific">Shimia haliotis</name>
    <dbReference type="NCBI Taxonomy" id="1280847"/>
    <lineage>
        <taxon>Bacteria</taxon>
        <taxon>Pseudomonadati</taxon>
        <taxon>Pseudomonadota</taxon>
        <taxon>Alphaproteobacteria</taxon>
        <taxon>Rhodobacterales</taxon>
        <taxon>Roseobacteraceae</taxon>
    </lineage>
</organism>
<dbReference type="EMBL" id="FOSZ01000003">
    <property type="protein sequence ID" value="SFK97465.1"/>
    <property type="molecule type" value="Genomic_DNA"/>
</dbReference>
<protein>
    <submittedName>
        <fullName evidence="1">Predicted thiol-disulfide oxidoreductase YuxK, DCC family</fullName>
    </submittedName>
</protein>
<proteinExistence type="predicted"/>
<dbReference type="Pfam" id="PF04134">
    <property type="entry name" value="DCC1-like"/>
    <property type="match status" value="1"/>
</dbReference>
<accession>A0A1I4DVM2</accession>
<dbReference type="RefSeq" id="WP_244503591.1">
    <property type="nucleotide sequence ID" value="NZ_FOSZ01000003.1"/>
</dbReference>
<evidence type="ECO:0000313" key="2">
    <source>
        <dbReference type="Proteomes" id="UP000198851"/>
    </source>
</evidence>
<dbReference type="PANTHER" id="PTHR33639">
    <property type="entry name" value="THIOL-DISULFIDE OXIDOREDUCTASE DCC"/>
    <property type="match status" value="1"/>
</dbReference>
<dbReference type="InterPro" id="IPR052927">
    <property type="entry name" value="DCC_oxidoreductase"/>
</dbReference>
<keyword evidence="2" id="KW-1185">Reference proteome</keyword>
<name>A0A1I4DVM2_9RHOB</name>
<sequence>MTMRPVAREAYSYEAEVGCGWSDRSRVLLVMDGDCALCSRAARFIAAHDSRDCIRITTAQGPLGWALLSHYGLAPDDPESWLLIEDGKAWGSLQAILLLAPRLHWAFRALAPLTLLPLWMQDWLYARIARNRYAMFGRDDLCALPDDVLKRRLVS</sequence>
<gene>
    <name evidence="1" type="ORF">SAMN04488036_103469</name>
</gene>
<reference evidence="2" key="1">
    <citation type="submission" date="2016-10" db="EMBL/GenBank/DDBJ databases">
        <authorList>
            <person name="Varghese N."/>
            <person name="Submissions S."/>
        </authorList>
    </citation>
    <scope>NUCLEOTIDE SEQUENCE [LARGE SCALE GENOMIC DNA]</scope>
    <source>
        <strain evidence="2">DSM 28453</strain>
    </source>
</reference>
<dbReference type="GO" id="GO:0015035">
    <property type="term" value="F:protein-disulfide reductase activity"/>
    <property type="evidence" value="ECO:0007669"/>
    <property type="project" value="InterPro"/>
</dbReference>
<dbReference type="Proteomes" id="UP000198851">
    <property type="component" value="Unassembled WGS sequence"/>
</dbReference>
<dbReference type="InterPro" id="IPR007263">
    <property type="entry name" value="DCC1-like"/>
</dbReference>
<dbReference type="AlphaFoldDB" id="A0A1I4DVM2"/>
<dbReference type="PANTHER" id="PTHR33639:SF2">
    <property type="entry name" value="DUF393 DOMAIN-CONTAINING PROTEIN"/>
    <property type="match status" value="1"/>
</dbReference>